<dbReference type="NCBIfam" id="NF008095">
    <property type="entry name" value="PRK10837.1"/>
    <property type="match status" value="1"/>
</dbReference>
<accession>A0A7W5BB65</accession>
<dbReference type="RefSeq" id="WP_183441749.1">
    <property type="nucleotide sequence ID" value="NZ_JACHXD010000008.1"/>
</dbReference>
<keyword evidence="3 6" id="KW-0238">DNA-binding</keyword>
<evidence type="ECO:0000313" key="6">
    <source>
        <dbReference type="EMBL" id="MBB3119942.1"/>
    </source>
</evidence>
<evidence type="ECO:0000256" key="3">
    <source>
        <dbReference type="ARBA" id="ARBA00023125"/>
    </source>
</evidence>
<dbReference type="PANTHER" id="PTHR30126">
    <property type="entry name" value="HTH-TYPE TRANSCRIPTIONAL REGULATOR"/>
    <property type="match status" value="1"/>
</dbReference>
<dbReference type="GO" id="GO:0000976">
    <property type="term" value="F:transcription cis-regulatory region binding"/>
    <property type="evidence" value="ECO:0007669"/>
    <property type="project" value="TreeGrafter"/>
</dbReference>
<comment type="caution">
    <text evidence="6">The sequence shown here is derived from an EMBL/GenBank/DDBJ whole genome shotgun (WGS) entry which is preliminary data.</text>
</comment>
<sequence length="296" mass="31593">MRLSLKQLQVFVAVADSGSTAAGADAVALSQSAASAALNELERQLRVQLFDRVGKKLLLNDSGRQLLPQARQMLDAALQIEGQFQHAHGGTVRIAASTTIGIYLLPPILARMQAEGASALPSVRIENSMAAAAAVAAYQADFGLIEGPCREPELLVEPWQEDELIIVCAPRHPITRRLRDGKAPVAALEQAGWLLREAGSGTADAVDSLLLPHLHHLRAAAQFGNSEAIKHAAAAGLGLACLPRLVVADLLALGRLVELHADLPPLRRQFYLIRQRGKSLSRSLEAVLDACRAPPL</sequence>
<dbReference type="GO" id="GO:0003700">
    <property type="term" value="F:DNA-binding transcription factor activity"/>
    <property type="evidence" value="ECO:0007669"/>
    <property type="project" value="InterPro"/>
</dbReference>
<dbReference type="Gene3D" id="3.40.190.10">
    <property type="entry name" value="Periplasmic binding protein-like II"/>
    <property type="match status" value="2"/>
</dbReference>
<protein>
    <submittedName>
        <fullName evidence="6">DNA-binding transcriptional LysR family regulator</fullName>
    </submittedName>
</protein>
<evidence type="ECO:0000256" key="1">
    <source>
        <dbReference type="ARBA" id="ARBA00009437"/>
    </source>
</evidence>
<dbReference type="PROSITE" id="PS50931">
    <property type="entry name" value="HTH_LYSR"/>
    <property type="match status" value="1"/>
</dbReference>
<evidence type="ECO:0000256" key="4">
    <source>
        <dbReference type="ARBA" id="ARBA00023163"/>
    </source>
</evidence>
<dbReference type="InterPro" id="IPR036388">
    <property type="entry name" value="WH-like_DNA-bd_sf"/>
</dbReference>
<gene>
    <name evidence="6" type="ORF">FHS03_003001</name>
</gene>
<name>A0A7W5BB65_9BURK</name>
<dbReference type="InterPro" id="IPR005119">
    <property type="entry name" value="LysR_subst-bd"/>
</dbReference>
<dbReference type="PANTHER" id="PTHR30126:SF94">
    <property type="entry name" value="LYSR FAMILY TRANSCRIPTIONAL REGULATOR"/>
    <property type="match status" value="1"/>
</dbReference>
<dbReference type="EMBL" id="JACHXD010000008">
    <property type="protein sequence ID" value="MBB3119942.1"/>
    <property type="molecule type" value="Genomic_DNA"/>
</dbReference>
<comment type="similarity">
    <text evidence="1">Belongs to the LysR transcriptional regulatory family.</text>
</comment>
<dbReference type="Gene3D" id="1.10.10.10">
    <property type="entry name" value="Winged helix-like DNA-binding domain superfamily/Winged helix DNA-binding domain"/>
    <property type="match status" value="1"/>
</dbReference>
<keyword evidence="7" id="KW-1185">Reference proteome</keyword>
<evidence type="ECO:0000256" key="2">
    <source>
        <dbReference type="ARBA" id="ARBA00023015"/>
    </source>
</evidence>
<dbReference type="InterPro" id="IPR036390">
    <property type="entry name" value="WH_DNA-bd_sf"/>
</dbReference>
<organism evidence="6 7">
    <name type="scientific">Pseudoduganella violacea</name>
    <dbReference type="NCBI Taxonomy" id="1715466"/>
    <lineage>
        <taxon>Bacteria</taxon>
        <taxon>Pseudomonadati</taxon>
        <taxon>Pseudomonadota</taxon>
        <taxon>Betaproteobacteria</taxon>
        <taxon>Burkholderiales</taxon>
        <taxon>Oxalobacteraceae</taxon>
        <taxon>Telluria group</taxon>
        <taxon>Pseudoduganella</taxon>
    </lineage>
</organism>
<dbReference type="Pfam" id="PF00126">
    <property type="entry name" value="HTH_1"/>
    <property type="match status" value="1"/>
</dbReference>
<dbReference type="Proteomes" id="UP000541535">
    <property type="component" value="Unassembled WGS sequence"/>
</dbReference>
<feature type="domain" description="HTH lysR-type" evidence="5">
    <location>
        <begin position="3"/>
        <end position="60"/>
    </location>
</feature>
<proteinExistence type="inferred from homology"/>
<dbReference type="Pfam" id="PF03466">
    <property type="entry name" value="LysR_substrate"/>
    <property type="match status" value="1"/>
</dbReference>
<dbReference type="AlphaFoldDB" id="A0A7W5BB65"/>
<reference evidence="6 7" key="1">
    <citation type="submission" date="2020-08" db="EMBL/GenBank/DDBJ databases">
        <title>Genomic Encyclopedia of Type Strains, Phase III (KMG-III): the genomes of soil and plant-associated and newly described type strains.</title>
        <authorList>
            <person name="Whitman W."/>
        </authorList>
    </citation>
    <scope>NUCLEOTIDE SEQUENCE [LARGE SCALE GENOMIC DNA]</scope>
    <source>
        <strain evidence="6 7">CECT 8897</strain>
    </source>
</reference>
<keyword evidence="4" id="KW-0804">Transcription</keyword>
<evidence type="ECO:0000313" key="7">
    <source>
        <dbReference type="Proteomes" id="UP000541535"/>
    </source>
</evidence>
<dbReference type="SUPFAM" id="SSF46785">
    <property type="entry name" value="Winged helix' DNA-binding domain"/>
    <property type="match status" value="1"/>
</dbReference>
<dbReference type="SUPFAM" id="SSF53850">
    <property type="entry name" value="Periplasmic binding protein-like II"/>
    <property type="match status" value="1"/>
</dbReference>
<dbReference type="InterPro" id="IPR000847">
    <property type="entry name" value="LysR_HTH_N"/>
</dbReference>
<keyword evidence="2" id="KW-0805">Transcription regulation</keyword>
<evidence type="ECO:0000259" key="5">
    <source>
        <dbReference type="PROSITE" id="PS50931"/>
    </source>
</evidence>